<reference evidence="1 2" key="2">
    <citation type="journal article" date="2015" name="Eukaryot. Cell">
        <title>Genetic mapping reveals that sinefungin resistance in Toxoplasma gondii is controlled by a putative amino acid transporter locus that can be used as a negative selectable marker.</title>
        <authorList>
            <person name="Behnke M.S."/>
            <person name="Khan A."/>
            <person name="Sibley L.D."/>
        </authorList>
    </citation>
    <scope>NUCLEOTIDE SEQUENCE [LARGE SCALE GENOMIC DNA]</scope>
    <source>
        <strain evidence="1 2">VAND</strain>
    </source>
</reference>
<dbReference type="VEuPathDB" id="ToxoDB:TGVAND_435880"/>
<dbReference type="EMBL" id="AEYJ02000374">
    <property type="protein sequence ID" value="KFH10686.1"/>
    <property type="molecule type" value="Genomic_DNA"/>
</dbReference>
<name>A0A086QDK4_TOXGO</name>
<dbReference type="Proteomes" id="UP000028840">
    <property type="component" value="Unassembled WGS sequence"/>
</dbReference>
<evidence type="ECO:0000313" key="2">
    <source>
        <dbReference type="Proteomes" id="UP000028840"/>
    </source>
</evidence>
<comment type="caution">
    <text evidence="1">The sequence shown here is derived from an EMBL/GenBank/DDBJ whole genome shotgun (WGS) entry which is preliminary data.</text>
</comment>
<gene>
    <name evidence="1" type="ORF">TGVAND_435880</name>
</gene>
<dbReference type="AlphaFoldDB" id="A0A086QDK4"/>
<sequence>MADTQLLQQVETPSHLAFYPSHLRQPNSIFHSFLFLSVVTRFFHFLRFSSPHLSPLLRRRSSPWTSRRELRPFWSSFSQKTVRRNCSFVSIPSSLLVAFSKPHLPLLFPPLLLCLPRFSFLLLLARLVRVSPPLHRCLLPRMPAPLSLFPPYLRLHRLPLRRPLPLLKTRLLPCLLFCRLKINLFPMCEEPLPRLRPWRCTYR</sequence>
<proteinExistence type="predicted"/>
<accession>A0A086QDK4</accession>
<organism evidence="1 2">
    <name type="scientific">Toxoplasma gondii VAND</name>
    <dbReference type="NCBI Taxonomy" id="933077"/>
    <lineage>
        <taxon>Eukaryota</taxon>
        <taxon>Sar</taxon>
        <taxon>Alveolata</taxon>
        <taxon>Apicomplexa</taxon>
        <taxon>Conoidasida</taxon>
        <taxon>Coccidia</taxon>
        <taxon>Eucoccidiorida</taxon>
        <taxon>Eimeriorina</taxon>
        <taxon>Sarcocystidae</taxon>
        <taxon>Toxoplasma</taxon>
    </lineage>
</organism>
<protein>
    <submittedName>
        <fullName evidence="1">Uncharacterized protein</fullName>
    </submittedName>
</protein>
<reference evidence="1 2" key="1">
    <citation type="submission" date="2014-08" db="EMBL/GenBank/DDBJ databases">
        <authorList>
            <person name="Sibley D."/>
            <person name="Venepally P."/>
            <person name="Karamycheva S."/>
            <person name="Hadjithomas M."/>
            <person name="Khan A."/>
            <person name="Brunk B."/>
            <person name="Roos D."/>
            <person name="Caler E."/>
            <person name="Lorenzi H."/>
        </authorList>
    </citation>
    <scope>NUCLEOTIDE SEQUENCE [LARGE SCALE GENOMIC DNA]</scope>
    <source>
        <strain evidence="1 2">VAND</strain>
    </source>
</reference>
<evidence type="ECO:0000313" key="1">
    <source>
        <dbReference type="EMBL" id="KFH10686.1"/>
    </source>
</evidence>